<dbReference type="Proteomes" id="UP001174909">
    <property type="component" value="Unassembled WGS sequence"/>
</dbReference>
<dbReference type="Pfam" id="PF18915">
    <property type="entry name" value="DUF5667"/>
    <property type="match status" value="1"/>
</dbReference>
<evidence type="ECO:0000259" key="1">
    <source>
        <dbReference type="Pfam" id="PF18915"/>
    </source>
</evidence>
<dbReference type="AlphaFoldDB" id="A0AA35X8P9"/>
<name>A0AA35X8P9_GEOBA</name>
<evidence type="ECO:0000313" key="2">
    <source>
        <dbReference type="EMBL" id="CAI8043646.1"/>
    </source>
</evidence>
<organism evidence="2 3">
    <name type="scientific">Geodia barretti</name>
    <name type="common">Barrett's horny sponge</name>
    <dbReference type="NCBI Taxonomy" id="519541"/>
    <lineage>
        <taxon>Eukaryota</taxon>
        <taxon>Metazoa</taxon>
        <taxon>Porifera</taxon>
        <taxon>Demospongiae</taxon>
        <taxon>Heteroscleromorpha</taxon>
        <taxon>Tetractinellida</taxon>
        <taxon>Astrophorina</taxon>
        <taxon>Geodiidae</taxon>
        <taxon>Geodia</taxon>
    </lineage>
</organism>
<gene>
    <name evidence="2" type="ORF">GBAR_LOCUS24209</name>
</gene>
<evidence type="ECO:0000313" key="3">
    <source>
        <dbReference type="Proteomes" id="UP001174909"/>
    </source>
</evidence>
<reference evidence="2" key="1">
    <citation type="submission" date="2023-03" db="EMBL/GenBank/DDBJ databases">
        <authorList>
            <person name="Steffen K."/>
            <person name="Cardenas P."/>
        </authorList>
    </citation>
    <scope>NUCLEOTIDE SEQUENCE</scope>
</reference>
<sequence>MNGTVDDILNECIERLAAGETVEQCLASYPDHAVELEPMLRTSAATMNVAAAITYRPEAKQRSRYNFTAAVADRQREANRGWLGRAIRPSGWRAKLARTAAVALGVVVLGTGTAYGATVASEDSVPGDPLYAVKTLKEDISLRMPKSDLALAKEHAHLANVRTEELGALIDRGRMEQANKQVVRVTYHLNSCAELVGVTITANANPLEMPAQPARMSRQPRIVELVAFYEYEAQRARNRFERQMRRLPPHRQWEAYLMMQQWEMMHRMFLQALLHEGPPVWIVGIDPRGGPAQ</sequence>
<feature type="domain" description="DUF5667" evidence="1">
    <location>
        <begin position="124"/>
        <end position="196"/>
    </location>
</feature>
<keyword evidence="3" id="KW-1185">Reference proteome</keyword>
<dbReference type="EMBL" id="CASHTH010003344">
    <property type="protein sequence ID" value="CAI8043646.1"/>
    <property type="molecule type" value="Genomic_DNA"/>
</dbReference>
<proteinExistence type="predicted"/>
<dbReference type="InterPro" id="IPR043725">
    <property type="entry name" value="DUF5667"/>
</dbReference>
<protein>
    <recommendedName>
        <fullName evidence="1">DUF5667 domain-containing protein</fullName>
    </recommendedName>
</protein>
<comment type="caution">
    <text evidence="2">The sequence shown here is derived from an EMBL/GenBank/DDBJ whole genome shotgun (WGS) entry which is preliminary data.</text>
</comment>
<accession>A0AA35X8P9</accession>